<comment type="caution">
    <text evidence="1">The sequence shown here is derived from an EMBL/GenBank/DDBJ whole genome shotgun (WGS) entry which is preliminary data.</text>
</comment>
<dbReference type="AlphaFoldDB" id="A0A2N1M5S8"/>
<dbReference type="EMBL" id="LLXL01004922">
    <property type="protein sequence ID" value="PKK56958.1"/>
    <property type="molecule type" value="Genomic_DNA"/>
</dbReference>
<evidence type="ECO:0000313" key="1">
    <source>
        <dbReference type="EMBL" id="PKK56958.1"/>
    </source>
</evidence>
<accession>A0A2N1M5S8</accession>
<organism evidence="1 2">
    <name type="scientific">Rhizophagus irregularis</name>
    <dbReference type="NCBI Taxonomy" id="588596"/>
    <lineage>
        <taxon>Eukaryota</taxon>
        <taxon>Fungi</taxon>
        <taxon>Fungi incertae sedis</taxon>
        <taxon>Mucoromycota</taxon>
        <taxon>Glomeromycotina</taxon>
        <taxon>Glomeromycetes</taxon>
        <taxon>Glomerales</taxon>
        <taxon>Glomeraceae</taxon>
        <taxon>Rhizophagus</taxon>
    </lineage>
</organism>
<protein>
    <submittedName>
        <fullName evidence="1">Uncharacterized protein</fullName>
    </submittedName>
</protein>
<reference evidence="1 2" key="2">
    <citation type="submission" date="2017-10" db="EMBL/GenBank/DDBJ databases">
        <title>Extensive intraspecific genome diversity in a model arbuscular mycorrhizal fungus.</title>
        <authorList>
            <person name="Chen E.C.H."/>
            <person name="Morin E."/>
            <person name="Baudet D."/>
            <person name="Noel J."/>
            <person name="Ndikumana S."/>
            <person name="Charron P."/>
            <person name="St-Onge C."/>
            <person name="Giorgi J."/>
            <person name="Grigoriev I.V."/>
            <person name="Roux C."/>
            <person name="Martin F.M."/>
            <person name="Corradi N."/>
        </authorList>
    </citation>
    <scope>NUCLEOTIDE SEQUENCE [LARGE SCALE GENOMIC DNA]</scope>
    <source>
        <strain evidence="1 2">C2</strain>
    </source>
</reference>
<reference evidence="1 2" key="1">
    <citation type="submission" date="2016-04" db="EMBL/GenBank/DDBJ databases">
        <title>Genome analyses suggest a sexual origin of heterokaryosis in a supposedly ancient asexual fungus.</title>
        <authorList>
            <person name="Ropars J."/>
            <person name="Sedzielewska K."/>
            <person name="Noel J."/>
            <person name="Charron P."/>
            <person name="Farinelli L."/>
            <person name="Marton T."/>
            <person name="Kruger M."/>
            <person name="Pelin A."/>
            <person name="Brachmann A."/>
            <person name="Corradi N."/>
        </authorList>
    </citation>
    <scope>NUCLEOTIDE SEQUENCE [LARGE SCALE GENOMIC DNA]</scope>
    <source>
        <strain evidence="1 2">C2</strain>
    </source>
</reference>
<dbReference type="Proteomes" id="UP000233469">
    <property type="component" value="Unassembled WGS sequence"/>
</dbReference>
<name>A0A2N1M5S8_9GLOM</name>
<gene>
    <name evidence="1" type="ORF">RhiirC2_798951</name>
</gene>
<sequence length="68" mass="7663">MKQEQPFLGVMRFLAFPWILWPFFARIAAHGLVPSYGICGKAQAHLEPAQVQLSLSRNLLWLGLAQKA</sequence>
<evidence type="ECO:0000313" key="2">
    <source>
        <dbReference type="Proteomes" id="UP000233469"/>
    </source>
</evidence>
<proteinExistence type="predicted"/>